<dbReference type="Gene3D" id="1.10.540.10">
    <property type="entry name" value="Acyl-CoA dehydrogenase/oxidase, N-terminal domain"/>
    <property type="match status" value="1"/>
</dbReference>
<evidence type="ECO:0000313" key="7">
    <source>
        <dbReference type="EMBL" id="QIE55035.1"/>
    </source>
</evidence>
<keyword evidence="8" id="KW-1185">Reference proteome</keyword>
<dbReference type="RefSeq" id="WP_165096257.1">
    <property type="nucleotide sequence ID" value="NZ_CP049056.1"/>
</dbReference>
<dbReference type="InterPro" id="IPR037069">
    <property type="entry name" value="AcylCoA_DH/ox_N_sf"/>
</dbReference>
<dbReference type="Proteomes" id="UP000503336">
    <property type="component" value="Chromosome"/>
</dbReference>
<keyword evidence="4" id="KW-0274">FAD</keyword>
<evidence type="ECO:0000256" key="1">
    <source>
        <dbReference type="ARBA" id="ARBA00001974"/>
    </source>
</evidence>
<dbReference type="PANTHER" id="PTHR43884">
    <property type="entry name" value="ACYL-COA DEHYDROGENASE"/>
    <property type="match status" value="1"/>
</dbReference>
<dbReference type="InterPro" id="IPR009075">
    <property type="entry name" value="AcylCo_DH/oxidase_C"/>
</dbReference>
<reference evidence="7 8" key="1">
    <citation type="submission" date="2020-02" db="EMBL/GenBank/DDBJ databases">
        <title>complete genome sequence of Rhodobacteraceae bacterium.</title>
        <authorList>
            <person name="Park J."/>
            <person name="Kim Y.-S."/>
            <person name="Kim K.-H."/>
        </authorList>
    </citation>
    <scope>NUCLEOTIDE SEQUENCE [LARGE SCALE GENOMIC DNA]</scope>
    <source>
        <strain evidence="7 8">RR4-56</strain>
    </source>
</reference>
<evidence type="ECO:0000259" key="6">
    <source>
        <dbReference type="Pfam" id="PF00441"/>
    </source>
</evidence>
<keyword evidence="3" id="KW-0285">Flavoprotein</keyword>
<sequence length="354" mass="36878">MSDMIAETANRLFAAHEEASLAAHPAKAAEGAARWTPELWREIEELGFPLALARESEGGFGLAPLEALSLPRIAAAHCAPVPLAETMLANWLLTIAGLPAASGPATLASGVEITDNRLSGAAARTPYGRHAATTVVLGYGPGGKTLIARAGRARVAREGFNLAGEPRDDLDLDTAEAEVAPSPIGANALPALGATLRAQQLAGAMEATLDLTVSYAREREQFGRPIGKFQAIQQNLAVMAAQTAAARAAADMAADALPRALSAPEDFALIAGAAKLRASEAAGTVAAIAHQTHGAIGFTQEYQLHPLTRRLWAWRDEYGSEGVWAERLGARVAAAEADLFWPALTAMDEGEDAA</sequence>
<dbReference type="Gene3D" id="1.20.140.10">
    <property type="entry name" value="Butyryl-CoA Dehydrogenase, subunit A, domain 3"/>
    <property type="match status" value="1"/>
</dbReference>
<gene>
    <name evidence="7" type="ORF">G5B40_05945</name>
</gene>
<evidence type="ECO:0000256" key="5">
    <source>
        <dbReference type="ARBA" id="ARBA00023002"/>
    </source>
</evidence>
<organism evidence="7 8">
    <name type="scientific">Pikeienuella piscinae</name>
    <dbReference type="NCBI Taxonomy" id="2748098"/>
    <lineage>
        <taxon>Bacteria</taxon>
        <taxon>Pseudomonadati</taxon>
        <taxon>Pseudomonadota</taxon>
        <taxon>Alphaproteobacteria</taxon>
        <taxon>Rhodobacterales</taxon>
        <taxon>Paracoccaceae</taxon>
        <taxon>Pikeienuella</taxon>
    </lineage>
</organism>
<dbReference type="InterPro" id="IPR009100">
    <property type="entry name" value="AcylCoA_DH/oxidase_NM_dom_sf"/>
</dbReference>
<evidence type="ECO:0000256" key="2">
    <source>
        <dbReference type="ARBA" id="ARBA00009347"/>
    </source>
</evidence>
<dbReference type="SUPFAM" id="SSF47203">
    <property type="entry name" value="Acyl-CoA dehydrogenase C-terminal domain-like"/>
    <property type="match status" value="1"/>
</dbReference>
<name>A0A7L5BTQ4_9RHOB</name>
<evidence type="ECO:0000256" key="3">
    <source>
        <dbReference type="ARBA" id="ARBA00022630"/>
    </source>
</evidence>
<evidence type="ECO:0000256" key="4">
    <source>
        <dbReference type="ARBA" id="ARBA00022827"/>
    </source>
</evidence>
<dbReference type="EMBL" id="CP049056">
    <property type="protein sequence ID" value="QIE55035.1"/>
    <property type="molecule type" value="Genomic_DNA"/>
</dbReference>
<dbReference type="SUPFAM" id="SSF56645">
    <property type="entry name" value="Acyl-CoA dehydrogenase NM domain-like"/>
    <property type="match status" value="1"/>
</dbReference>
<dbReference type="InterPro" id="IPR036250">
    <property type="entry name" value="AcylCo_DH-like_C"/>
</dbReference>
<feature type="domain" description="Acyl-CoA dehydrogenase/oxidase C-terminal" evidence="6">
    <location>
        <begin position="198"/>
        <end position="325"/>
    </location>
</feature>
<dbReference type="AlphaFoldDB" id="A0A7L5BTQ4"/>
<dbReference type="Pfam" id="PF00441">
    <property type="entry name" value="Acyl-CoA_dh_1"/>
    <property type="match status" value="1"/>
</dbReference>
<protein>
    <submittedName>
        <fullName evidence="7">Acyl-CoA dehydrogenase</fullName>
    </submittedName>
</protein>
<accession>A0A7L5BTQ4</accession>
<comment type="similarity">
    <text evidence="2">Belongs to the acyl-CoA dehydrogenase family.</text>
</comment>
<dbReference type="KEGG" id="hdh:G5B40_05945"/>
<keyword evidence="5" id="KW-0560">Oxidoreductase</keyword>
<evidence type="ECO:0000313" key="8">
    <source>
        <dbReference type="Proteomes" id="UP000503336"/>
    </source>
</evidence>
<comment type="cofactor">
    <cofactor evidence="1">
        <name>FAD</name>
        <dbReference type="ChEBI" id="CHEBI:57692"/>
    </cofactor>
</comment>
<dbReference type="GO" id="GO:0003995">
    <property type="term" value="F:acyl-CoA dehydrogenase activity"/>
    <property type="evidence" value="ECO:0007669"/>
    <property type="project" value="TreeGrafter"/>
</dbReference>
<dbReference type="GO" id="GO:0050660">
    <property type="term" value="F:flavin adenine dinucleotide binding"/>
    <property type="evidence" value="ECO:0007669"/>
    <property type="project" value="InterPro"/>
</dbReference>
<proteinExistence type="inferred from homology"/>
<dbReference type="PANTHER" id="PTHR43884:SF20">
    <property type="entry name" value="ACYL-COA DEHYDROGENASE FADE28"/>
    <property type="match status" value="1"/>
</dbReference>